<dbReference type="InterPro" id="IPR001062">
    <property type="entry name" value="Transcrpt_antiterm_NusG"/>
</dbReference>
<dbReference type="SUPFAM" id="SSF82679">
    <property type="entry name" value="N-utilization substance G protein NusG, N-terminal domain"/>
    <property type="match status" value="1"/>
</dbReference>
<evidence type="ECO:0000256" key="1">
    <source>
        <dbReference type="ARBA" id="ARBA00022814"/>
    </source>
</evidence>
<feature type="domain" description="NusG-like N-terminal" evidence="5">
    <location>
        <begin position="47"/>
        <end position="148"/>
    </location>
</feature>
<dbReference type="Proteomes" id="UP000182888">
    <property type="component" value="Unassembled WGS sequence"/>
</dbReference>
<keyword evidence="1 4" id="KW-0889">Transcription antitermination</keyword>
<keyword evidence="3 4" id="KW-0804">Transcription</keyword>
<evidence type="ECO:0000313" key="7">
    <source>
        <dbReference type="Proteomes" id="UP000182888"/>
    </source>
</evidence>
<name>A0A0K2VMQ6_MESPL</name>
<evidence type="ECO:0000256" key="2">
    <source>
        <dbReference type="ARBA" id="ARBA00023015"/>
    </source>
</evidence>
<dbReference type="Pfam" id="PF02357">
    <property type="entry name" value="NusG"/>
    <property type="match status" value="1"/>
</dbReference>
<dbReference type="PROSITE" id="PS01014">
    <property type="entry name" value="NUSG"/>
    <property type="match status" value="1"/>
</dbReference>
<keyword evidence="4" id="KW-0806">Transcription termination</keyword>
<sequence>MMRADVKRLNEADSINLDRCYAESDRQRGMTRRSQALLAAAGESGPAMRWFVIRVATNSEKAVEESLGTVGIECWRPMEKRTRRAPHAKRQVVYKAPVFPGYLFVKVLNQDATWSGIMSVDGVISVLGGRIGPVPVPETNLLIFKKKLGEKSTDMEVVEAAFPIGAEVLIEDGPFASFTGTIESVLDERVATVLVEIFGRFTPVELSLAQITKRD</sequence>
<dbReference type="GO" id="GO:0031564">
    <property type="term" value="P:transcription antitermination"/>
    <property type="evidence" value="ECO:0007669"/>
    <property type="project" value="UniProtKB-KW"/>
</dbReference>
<dbReference type="GO" id="GO:0006354">
    <property type="term" value="P:DNA-templated transcription elongation"/>
    <property type="evidence" value="ECO:0007669"/>
    <property type="project" value="InterPro"/>
</dbReference>
<dbReference type="InterPro" id="IPR014722">
    <property type="entry name" value="Rib_uL2_dom2"/>
</dbReference>
<dbReference type="InterPro" id="IPR036735">
    <property type="entry name" value="NGN_dom_sf"/>
</dbReference>
<evidence type="ECO:0000256" key="3">
    <source>
        <dbReference type="ARBA" id="ARBA00023163"/>
    </source>
</evidence>
<reference evidence="7" key="1">
    <citation type="submission" date="2014-08" db="EMBL/GenBank/DDBJ databases">
        <authorList>
            <person name="Edwards T."/>
        </authorList>
    </citation>
    <scope>NUCLEOTIDE SEQUENCE [LARGE SCALE GENOMIC DNA]</scope>
</reference>
<dbReference type="SUPFAM" id="SSF50104">
    <property type="entry name" value="Translation proteins SH3-like domain"/>
    <property type="match status" value="1"/>
</dbReference>
<gene>
    <name evidence="6" type="ORF">MPL1032_10250</name>
</gene>
<dbReference type="PANTHER" id="PTHR30265">
    <property type="entry name" value="RHO-INTERACTING TRANSCRIPTION TERMINATION FACTOR NUSG"/>
    <property type="match status" value="1"/>
</dbReference>
<dbReference type="AlphaFoldDB" id="A0A0K2VMQ6"/>
<comment type="function">
    <text evidence="4">Participates in transcription elongation, termination and antitermination.</text>
</comment>
<comment type="similarity">
    <text evidence="4">Belongs to the NusG family.</text>
</comment>
<protein>
    <recommendedName>
        <fullName evidence="4">Transcription termination/antitermination protein NusG</fullName>
    </recommendedName>
</protein>
<dbReference type="GO" id="GO:0032784">
    <property type="term" value="P:regulation of DNA-templated transcription elongation"/>
    <property type="evidence" value="ECO:0007669"/>
    <property type="project" value="InterPro"/>
</dbReference>
<dbReference type="PRINTS" id="PR00338">
    <property type="entry name" value="NUSGTNSCPFCT"/>
</dbReference>
<dbReference type="GO" id="GO:0006353">
    <property type="term" value="P:DNA-templated transcription termination"/>
    <property type="evidence" value="ECO:0007669"/>
    <property type="project" value="UniProtKB-KW"/>
</dbReference>
<dbReference type="PANTHER" id="PTHR30265:SF4">
    <property type="entry name" value="KOW MOTIF FAMILY PROTEIN, EXPRESSED"/>
    <property type="match status" value="1"/>
</dbReference>
<evidence type="ECO:0000313" key="6">
    <source>
        <dbReference type="EMBL" id="CDX49205.1"/>
    </source>
</evidence>
<dbReference type="CDD" id="cd06091">
    <property type="entry name" value="KOW_NusG"/>
    <property type="match status" value="1"/>
</dbReference>
<dbReference type="Gene3D" id="3.30.70.940">
    <property type="entry name" value="NusG, N-terminal domain"/>
    <property type="match status" value="1"/>
</dbReference>
<evidence type="ECO:0000256" key="4">
    <source>
        <dbReference type="RuleBase" id="RU000538"/>
    </source>
</evidence>
<dbReference type="Gene3D" id="2.30.30.30">
    <property type="match status" value="1"/>
</dbReference>
<dbReference type="SMART" id="SM00738">
    <property type="entry name" value="NGN"/>
    <property type="match status" value="1"/>
</dbReference>
<dbReference type="InterPro" id="IPR043425">
    <property type="entry name" value="NusG-like"/>
</dbReference>
<dbReference type="InterPro" id="IPR008991">
    <property type="entry name" value="Translation_prot_SH3-like_sf"/>
</dbReference>
<accession>A0A0K2VMQ6</accession>
<dbReference type="InterPro" id="IPR015869">
    <property type="entry name" value="Transcrpt_antiterm_NusG_bac_CS"/>
</dbReference>
<evidence type="ECO:0000259" key="5">
    <source>
        <dbReference type="SMART" id="SM00738"/>
    </source>
</evidence>
<organism evidence="6 7">
    <name type="scientific">Mesorhizobium plurifarium</name>
    <dbReference type="NCBI Taxonomy" id="69974"/>
    <lineage>
        <taxon>Bacteria</taxon>
        <taxon>Pseudomonadati</taxon>
        <taxon>Pseudomonadota</taxon>
        <taxon>Alphaproteobacteria</taxon>
        <taxon>Hyphomicrobiales</taxon>
        <taxon>Phyllobacteriaceae</taxon>
        <taxon>Mesorhizobium</taxon>
    </lineage>
</organism>
<keyword evidence="2 4" id="KW-0805">Transcription regulation</keyword>
<dbReference type="EMBL" id="CCND01000001">
    <property type="protein sequence ID" value="CDX49205.1"/>
    <property type="molecule type" value="Genomic_DNA"/>
</dbReference>
<proteinExistence type="inferred from homology"/>
<dbReference type="InterPro" id="IPR006645">
    <property type="entry name" value="NGN-like_dom"/>
</dbReference>